<dbReference type="EMBL" id="PDKW01000036">
    <property type="protein sequence ID" value="PGH59285.1"/>
    <property type="molecule type" value="Genomic_DNA"/>
</dbReference>
<evidence type="ECO:0000313" key="3">
    <source>
        <dbReference type="Proteomes" id="UP000225379"/>
    </source>
</evidence>
<evidence type="ECO:0000256" key="1">
    <source>
        <dbReference type="SAM" id="MobiDB-lite"/>
    </source>
</evidence>
<evidence type="ECO:0000313" key="2">
    <source>
        <dbReference type="EMBL" id="PGH59285.1"/>
    </source>
</evidence>
<gene>
    <name evidence="2" type="ORF">CRT60_01245</name>
</gene>
<comment type="caution">
    <text evidence="2">The sequence shown here is derived from an EMBL/GenBank/DDBJ whole genome shotgun (WGS) entry which is preliminary data.</text>
</comment>
<dbReference type="Proteomes" id="UP000225379">
    <property type="component" value="Unassembled WGS sequence"/>
</dbReference>
<sequence length="156" mass="17678">MTSENSLDIREVRFLPAGTSDDYDAMPEDVRDEADAATTLLQNGRMPGNAEPLKGTLKGITEVKIDHNTDTFRVYYVAEFECCLYIIEAGIKKSATGKAIPRPQVERLEKRLTQARAHYKANETFLRKTYEARKTARLQQEAEAESNKDIPTPKPW</sequence>
<reference evidence="3" key="1">
    <citation type="submission" date="2017-10" db="EMBL/GenBank/DDBJ databases">
        <authorList>
            <person name="Kravchenko I.K."/>
            <person name="Grouzdev D.S."/>
        </authorList>
    </citation>
    <scope>NUCLEOTIDE SEQUENCE [LARGE SCALE GENOMIC DNA]</scope>
    <source>
        <strain evidence="3">B2</strain>
    </source>
</reference>
<dbReference type="RefSeq" id="WP_098734637.1">
    <property type="nucleotide sequence ID" value="NZ_PDKW01000036.1"/>
</dbReference>
<name>A0A2B8BN53_9PROT</name>
<protein>
    <recommendedName>
        <fullName evidence="4">Addiction module toxin RelE</fullName>
    </recommendedName>
</protein>
<dbReference type="AlphaFoldDB" id="A0A2B8BN53"/>
<dbReference type="Pfam" id="PF05973">
    <property type="entry name" value="Gp49"/>
    <property type="match status" value="1"/>
</dbReference>
<proteinExistence type="predicted"/>
<keyword evidence="3" id="KW-1185">Reference proteome</keyword>
<dbReference type="InterPro" id="IPR009241">
    <property type="entry name" value="HigB-like"/>
</dbReference>
<organism evidence="2 3">
    <name type="scientific">Azospirillum palustre</name>
    <dbReference type="NCBI Taxonomy" id="2044885"/>
    <lineage>
        <taxon>Bacteria</taxon>
        <taxon>Pseudomonadati</taxon>
        <taxon>Pseudomonadota</taxon>
        <taxon>Alphaproteobacteria</taxon>
        <taxon>Rhodospirillales</taxon>
        <taxon>Azospirillaceae</taxon>
        <taxon>Azospirillum</taxon>
    </lineage>
</organism>
<dbReference type="OrthoDB" id="9797093at2"/>
<feature type="region of interest" description="Disordered" evidence="1">
    <location>
        <begin position="136"/>
        <end position="156"/>
    </location>
</feature>
<accession>A0A2B8BN53</accession>
<evidence type="ECO:0008006" key="4">
    <source>
        <dbReference type="Google" id="ProtNLM"/>
    </source>
</evidence>